<evidence type="ECO:0000313" key="3">
    <source>
        <dbReference type="Proteomes" id="UP000029387"/>
    </source>
</evidence>
<keyword evidence="1" id="KW-0812">Transmembrane</keyword>
<comment type="caution">
    <text evidence="2">The sequence shown here is derived from an EMBL/GenBank/DDBJ whole genome shotgun (WGS) entry which is preliminary data.</text>
</comment>
<keyword evidence="1" id="KW-0472">Membrane</keyword>
<keyword evidence="3" id="KW-1185">Reference proteome</keyword>
<keyword evidence="1" id="KW-1133">Transmembrane helix</keyword>
<organism evidence="2 3">
    <name type="scientific">Marine Group I thaumarchaeote SCGC AAA799-P11</name>
    <dbReference type="NCBI Taxonomy" id="1502295"/>
    <lineage>
        <taxon>Archaea</taxon>
        <taxon>Nitrososphaerota</taxon>
        <taxon>Marine Group I</taxon>
    </lineage>
</organism>
<name>A0A087S3R6_9ARCH</name>
<evidence type="ECO:0000313" key="2">
    <source>
        <dbReference type="EMBL" id="KFM20370.1"/>
    </source>
</evidence>
<feature type="transmembrane region" description="Helical" evidence="1">
    <location>
        <begin position="6"/>
        <end position="27"/>
    </location>
</feature>
<proteinExistence type="predicted"/>
<dbReference type="EMBL" id="JOSZ01000001">
    <property type="protein sequence ID" value="KFM20370.1"/>
    <property type="molecule type" value="Genomic_DNA"/>
</dbReference>
<protein>
    <recommendedName>
        <fullName evidence="4">Thr operon leader peptide</fullName>
    </recommendedName>
</protein>
<sequence>MNKYSVITTIAIIVIVTPFVFSIMNIAGSQQLEYRWHSPGTFSFFTMLNDGETEFCNTLPFWMTFEKFEVSVFYTEKYLGSYVITPLTLNPLSSSVQEGIFSSEDIEEAQHIFMNFDFSFDSGETRMDTNKFVVEVHTDTPILGIIPYSSTTHMSAFEFDEKMNAEDLTCD</sequence>
<evidence type="ECO:0000256" key="1">
    <source>
        <dbReference type="SAM" id="Phobius"/>
    </source>
</evidence>
<dbReference type="PATRIC" id="fig|1502295.3.peg.115"/>
<evidence type="ECO:0008006" key="4">
    <source>
        <dbReference type="Google" id="ProtNLM"/>
    </source>
</evidence>
<dbReference type="AlphaFoldDB" id="A0A087S3R6"/>
<reference evidence="2 3" key="1">
    <citation type="submission" date="2014-06" db="EMBL/GenBank/DDBJ databases">
        <authorList>
            <person name="Ngugi D.K."/>
            <person name="Blom J."/>
            <person name="Alam I."/>
            <person name="Rashid M."/>
            <person name="Baalawi W."/>
            <person name="Zhang G."/>
            <person name="Hikmawan T."/>
            <person name="Guan Y."/>
            <person name="Antunes A."/>
            <person name="Siam R."/>
            <person name="El-Dorry H."/>
            <person name="Bajic V."/>
            <person name="Stingl U."/>
        </authorList>
    </citation>
    <scope>NUCLEOTIDE SEQUENCE [LARGE SCALE GENOMIC DNA]</scope>
    <source>
        <strain evidence="2">SCGC AAA799-P11</strain>
    </source>
</reference>
<gene>
    <name evidence="2" type="ORF">AAA799P11_00117</name>
</gene>
<accession>A0A087S3R6</accession>
<dbReference type="Proteomes" id="UP000029387">
    <property type="component" value="Unassembled WGS sequence"/>
</dbReference>